<dbReference type="RefSeq" id="XP_049182694.1">
    <property type="nucleotide sequence ID" value="XM_049323629.1"/>
</dbReference>
<evidence type="ECO:0000313" key="2">
    <source>
        <dbReference type="EMBL" id="KAI3406949.2"/>
    </source>
</evidence>
<feature type="compositionally biased region" description="Low complexity" evidence="1">
    <location>
        <begin position="30"/>
        <end position="46"/>
    </location>
</feature>
<dbReference type="Pfam" id="PF17316">
    <property type="entry name" value="Perilipin_2"/>
    <property type="match status" value="1"/>
</dbReference>
<dbReference type="GeneID" id="73377859"/>
<feature type="region of interest" description="Disordered" evidence="1">
    <location>
        <begin position="1"/>
        <end position="55"/>
    </location>
</feature>
<accession>A0AAI9T1L4</accession>
<organism evidence="2 3">
    <name type="scientific">Candida oxycetoniae</name>
    <dbReference type="NCBI Taxonomy" id="497107"/>
    <lineage>
        <taxon>Eukaryota</taxon>
        <taxon>Fungi</taxon>
        <taxon>Dikarya</taxon>
        <taxon>Ascomycota</taxon>
        <taxon>Saccharomycotina</taxon>
        <taxon>Pichiomycetes</taxon>
        <taxon>Debaryomycetaceae</taxon>
        <taxon>Candida/Lodderomyces clade</taxon>
        <taxon>Candida</taxon>
    </lineage>
</organism>
<proteinExistence type="predicted"/>
<name>A0AAI9T1L4_9ASCO</name>
<reference evidence="2" key="1">
    <citation type="journal article" date="2022" name="DNA Res.">
        <title>Genome analysis of five recently described species of the CUG-Ser clade uncovers Candida theae as a new hybrid lineage with pathogenic potential in the Candida parapsilosis species complex.</title>
        <authorList>
            <person name="Mixao V."/>
            <person name="Del Olmo V."/>
            <person name="Hegedusova E."/>
            <person name="Saus E."/>
            <person name="Pryszcz L."/>
            <person name="Cillingova A."/>
            <person name="Nosek J."/>
            <person name="Gabaldon T."/>
        </authorList>
    </citation>
    <scope>NUCLEOTIDE SEQUENCE</scope>
    <source>
        <strain evidence="2">CBS 10844</strain>
    </source>
</reference>
<evidence type="ECO:0000313" key="3">
    <source>
        <dbReference type="Proteomes" id="UP001202479"/>
    </source>
</evidence>
<dbReference type="EMBL" id="JAHUZD010000019">
    <property type="protein sequence ID" value="KAI3406949.2"/>
    <property type="molecule type" value="Genomic_DNA"/>
</dbReference>
<sequence>MSPTTTTSTKPPAENSVVEGSSSQLEPVVQQPENGNSNPNQNQPAPAHGPTKLLTPSHLKNYPLVKTSSTIIGYIPLSGVAINTGRSTLGFIRNYQPFKYIVETGDKYSNSILDQIDKWIPSLQTVEVQDITDPITTPVVHAVDTVQHTISGINETVSRNIIEPVNKNIVEPTKTRIVDAKEGFQAHVYDENGKGIVSSQADPVIGPINEHLEQFVGSHFPDHKKTSSDGYSSEIARTFKIVGNIITREKEDPKGKNEKRK</sequence>
<feature type="compositionally biased region" description="Low complexity" evidence="1">
    <location>
        <begin position="1"/>
        <end position="12"/>
    </location>
</feature>
<protein>
    <submittedName>
        <fullName evidence="2">Uncharacterized protein</fullName>
    </submittedName>
</protein>
<gene>
    <name evidence="2" type="ORF">KGF56_000242</name>
</gene>
<keyword evidence="3" id="KW-1185">Reference proteome</keyword>
<comment type="caution">
    <text evidence="2">The sequence shown here is derived from an EMBL/GenBank/DDBJ whole genome shotgun (WGS) entry which is preliminary data.</text>
</comment>
<dbReference type="Proteomes" id="UP001202479">
    <property type="component" value="Unassembled WGS sequence"/>
</dbReference>
<evidence type="ECO:0000256" key="1">
    <source>
        <dbReference type="SAM" id="MobiDB-lite"/>
    </source>
</evidence>
<dbReference type="AlphaFoldDB" id="A0AAI9T1L4"/>